<name>A0A915YBY2_9BACT</name>
<evidence type="ECO:0000313" key="7">
    <source>
        <dbReference type="Proteomes" id="UP001060919"/>
    </source>
</evidence>
<comment type="subcellular location">
    <subcellularLocation>
        <location evidence="1">Membrane</location>
        <topology evidence="1">Multi-pass membrane protein</topology>
    </subcellularLocation>
</comment>
<dbReference type="InterPro" id="IPR032808">
    <property type="entry name" value="DoxX"/>
</dbReference>
<keyword evidence="7" id="KW-1185">Reference proteome</keyword>
<evidence type="ECO:0000256" key="4">
    <source>
        <dbReference type="ARBA" id="ARBA00023136"/>
    </source>
</evidence>
<keyword evidence="3 5" id="KW-1133">Transmembrane helix</keyword>
<proteinExistence type="predicted"/>
<keyword evidence="2 5" id="KW-0812">Transmembrane</keyword>
<evidence type="ECO:0000256" key="2">
    <source>
        <dbReference type="ARBA" id="ARBA00022692"/>
    </source>
</evidence>
<gene>
    <name evidence="6" type="ORF">AsAng_0009580</name>
</gene>
<accession>A0A915YBY2</accession>
<dbReference type="GO" id="GO:0016020">
    <property type="term" value="C:membrane"/>
    <property type="evidence" value="ECO:0007669"/>
    <property type="project" value="UniProtKB-SubCell"/>
</dbReference>
<evidence type="ECO:0008006" key="8">
    <source>
        <dbReference type="Google" id="ProtNLM"/>
    </source>
</evidence>
<evidence type="ECO:0000256" key="5">
    <source>
        <dbReference type="SAM" id="Phobius"/>
    </source>
</evidence>
<dbReference type="RefSeq" id="WP_264791578.1">
    <property type="nucleotide sequence ID" value="NZ_AP026867.1"/>
</dbReference>
<dbReference type="Proteomes" id="UP001060919">
    <property type="component" value="Chromosome"/>
</dbReference>
<dbReference type="EMBL" id="AP026867">
    <property type="protein sequence ID" value="BDS10250.1"/>
    <property type="molecule type" value="Genomic_DNA"/>
</dbReference>
<feature type="transmembrane region" description="Helical" evidence="5">
    <location>
        <begin position="75"/>
        <end position="93"/>
    </location>
</feature>
<reference evidence="6" key="1">
    <citation type="submission" date="2022-09" db="EMBL/GenBank/DDBJ databases">
        <title>Aureispira anguillicida sp. nov., isolated from Leptocephalus of Japanese eel Anguilla japonica.</title>
        <authorList>
            <person name="Yuasa K."/>
            <person name="Mekata T."/>
            <person name="Ikunari K."/>
        </authorList>
    </citation>
    <scope>NUCLEOTIDE SEQUENCE</scope>
    <source>
        <strain evidence="6">EL160426</strain>
    </source>
</reference>
<evidence type="ECO:0000313" key="6">
    <source>
        <dbReference type="EMBL" id="BDS10250.1"/>
    </source>
</evidence>
<keyword evidence="4 5" id="KW-0472">Membrane</keyword>
<dbReference type="AlphaFoldDB" id="A0A915YBY2"/>
<dbReference type="Pfam" id="PF07681">
    <property type="entry name" value="DoxX"/>
    <property type="match status" value="1"/>
</dbReference>
<sequence>MNEKVVLGIRVLLGLGMLIFGLNKFLMFIPIPPPATPEAGALMGAFAASGYILPIVGIVELVAGIAFLANKFVPLMAVILFPIMLNAFLFHAVLDPGGVAGAAVFTLLNILLMFGYKSSYDELLKP</sequence>
<organism evidence="6 7">
    <name type="scientific">Aureispira anguillae</name>
    <dbReference type="NCBI Taxonomy" id="2864201"/>
    <lineage>
        <taxon>Bacteria</taxon>
        <taxon>Pseudomonadati</taxon>
        <taxon>Bacteroidota</taxon>
        <taxon>Saprospiria</taxon>
        <taxon>Saprospirales</taxon>
        <taxon>Saprospiraceae</taxon>
        <taxon>Aureispira</taxon>
    </lineage>
</organism>
<evidence type="ECO:0000256" key="3">
    <source>
        <dbReference type="ARBA" id="ARBA00022989"/>
    </source>
</evidence>
<protein>
    <recommendedName>
        <fullName evidence="8">DoxX protein</fullName>
    </recommendedName>
</protein>
<feature type="transmembrane region" description="Helical" evidence="5">
    <location>
        <begin position="7"/>
        <end position="29"/>
    </location>
</feature>
<feature type="transmembrane region" description="Helical" evidence="5">
    <location>
        <begin position="99"/>
        <end position="116"/>
    </location>
</feature>
<feature type="transmembrane region" description="Helical" evidence="5">
    <location>
        <begin position="41"/>
        <end position="68"/>
    </location>
</feature>
<evidence type="ECO:0000256" key="1">
    <source>
        <dbReference type="ARBA" id="ARBA00004141"/>
    </source>
</evidence>
<dbReference type="KEGG" id="aup:AsAng_0009580"/>